<evidence type="ECO:0000256" key="1">
    <source>
        <dbReference type="ARBA" id="ARBA00004442"/>
    </source>
</evidence>
<dbReference type="GO" id="GO:1990281">
    <property type="term" value="C:efflux pump complex"/>
    <property type="evidence" value="ECO:0007669"/>
    <property type="project" value="TreeGrafter"/>
</dbReference>
<dbReference type="Proteomes" id="UP001268036">
    <property type="component" value="Unassembled WGS sequence"/>
</dbReference>
<evidence type="ECO:0000256" key="4">
    <source>
        <dbReference type="ARBA" id="ARBA00022452"/>
    </source>
</evidence>
<feature type="chain" id="PRO_5042506608" evidence="9">
    <location>
        <begin position="24"/>
        <end position="455"/>
    </location>
</feature>
<reference evidence="10" key="1">
    <citation type="submission" date="2023-08" db="EMBL/GenBank/DDBJ databases">
        <title>Functional and genomic diversity of the sorghum phyllosphere microbiome.</title>
        <authorList>
            <person name="Shade A."/>
        </authorList>
    </citation>
    <scope>NUCLEOTIDE SEQUENCE</scope>
    <source>
        <strain evidence="10">SORGH_AS_0201</strain>
    </source>
</reference>
<comment type="caution">
    <text evidence="10">The sequence shown here is derived from an EMBL/GenBank/DDBJ whole genome shotgun (WGS) entry which is preliminary data.</text>
</comment>
<dbReference type="AlphaFoldDB" id="A0AAJ2EWH2"/>
<dbReference type="NCBIfam" id="TIGR01844">
    <property type="entry name" value="type_I_sec_TolC"/>
    <property type="match status" value="1"/>
</dbReference>
<keyword evidence="9" id="KW-0732">Signal</keyword>
<dbReference type="InterPro" id="IPR003423">
    <property type="entry name" value="OMP_efflux"/>
</dbReference>
<keyword evidence="4" id="KW-1134">Transmembrane beta strand</keyword>
<dbReference type="Gene3D" id="1.20.1600.10">
    <property type="entry name" value="Outer membrane efflux proteins (OEP)"/>
    <property type="match status" value="1"/>
</dbReference>
<sequence>MLQRWVLLVILMYAGRSAISATAIDSSNALDIWQLYQGVMASDPRILGADAQIQAGAGQERSALGQLLPQLRGGASTSRIKRSEGTQTLFYDGQTYNLSLTQALYNPEAWRSFKKYAELTQQYRSQAEDARIQSAVDLAQRYFAVLAAEDELQLAKAERDATRRNLDRVSALFERHLATITDKLQLAARVDSLETAEIESRNQIQVAREALAELLGREVYQPLKRIDERTLFTALPGSEMDWVSAAIAHNPALKARQSALNSAEQAIDEAKAGHLPTLSLAFGAQRSDFAYENVIAPDKVDTLSASLNLQVPLYSGGSVSARTRGLYGSREVAEQDYEALRRQVVKETKTAYLKSYGNLRKIASARKALESAAKSREATEMSFAYGTVTAVDVLDAVRQEYLSRRDYLQAQYDFITNQLVLLRWSGDFSTADIQRVNSWLVAPSVASNGADKKGH</sequence>
<evidence type="ECO:0000256" key="9">
    <source>
        <dbReference type="SAM" id="SignalP"/>
    </source>
</evidence>
<evidence type="ECO:0000256" key="8">
    <source>
        <dbReference type="SAM" id="Coils"/>
    </source>
</evidence>
<dbReference type="GO" id="GO:0015288">
    <property type="term" value="F:porin activity"/>
    <property type="evidence" value="ECO:0007669"/>
    <property type="project" value="TreeGrafter"/>
</dbReference>
<proteinExistence type="inferred from homology"/>
<evidence type="ECO:0000256" key="2">
    <source>
        <dbReference type="ARBA" id="ARBA00007613"/>
    </source>
</evidence>
<feature type="signal peptide" evidence="9">
    <location>
        <begin position="1"/>
        <end position="23"/>
    </location>
</feature>
<evidence type="ECO:0000313" key="10">
    <source>
        <dbReference type="EMBL" id="MDR6234747.1"/>
    </source>
</evidence>
<accession>A0AAJ2EWH2</accession>
<organism evidence="10 11">
    <name type="scientific">Pseudomonas oryzihabitans</name>
    <dbReference type="NCBI Taxonomy" id="47885"/>
    <lineage>
        <taxon>Bacteria</taxon>
        <taxon>Pseudomonadati</taxon>
        <taxon>Pseudomonadota</taxon>
        <taxon>Gammaproteobacteria</taxon>
        <taxon>Pseudomonadales</taxon>
        <taxon>Pseudomonadaceae</taxon>
        <taxon>Pseudomonas</taxon>
    </lineage>
</organism>
<keyword evidence="3" id="KW-0813">Transport</keyword>
<dbReference type="GO" id="GO:0009279">
    <property type="term" value="C:cell outer membrane"/>
    <property type="evidence" value="ECO:0007669"/>
    <property type="project" value="UniProtKB-SubCell"/>
</dbReference>
<name>A0AAJ2EWH2_9PSED</name>
<feature type="coiled-coil region" evidence="8">
    <location>
        <begin position="145"/>
        <end position="172"/>
    </location>
</feature>
<comment type="similarity">
    <text evidence="2">Belongs to the outer membrane factor (OMF) (TC 1.B.17) family.</text>
</comment>
<evidence type="ECO:0000256" key="7">
    <source>
        <dbReference type="ARBA" id="ARBA00023237"/>
    </source>
</evidence>
<dbReference type="GO" id="GO:0015562">
    <property type="term" value="F:efflux transmembrane transporter activity"/>
    <property type="evidence" value="ECO:0007669"/>
    <property type="project" value="InterPro"/>
</dbReference>
<keyword evidence="5" id="KW-0812">Transmembrane</keyword>
<evidence type="ECO:0000313" key="11">
    <source>
        <dbReference type="Proteomes" id="UP001268036"/>
    </source>
</evidence>
<evidence type="ECO:0000256" key="3">
    <source>
        <dbReference type="ARBA" id="ARBA00022448"/>
    </source>
</evidence>
<protein>
    <submittedName>
        <fullName evidence="10">Outer membrane protein</fullName>
    </submittedName>
</protein>
<evidence type="ECO:0000256" key="5">
    <source>
        <dbReference type="ARBA" id="ARBA00022692"/>
    </source>
</evidence>
<keyword evidence="6" id="KW-0472">Membrane</keyword>
<dbReference type="RefSeq" id="WP_309758747.1">
    <property type="nucleotide sequence ID" value="NZ_JAVJAF010000001.1"/>
</dbReference>
<dbReference type="InterPro" id="IPR010130">
    <property type="entry name" value="T1SS_OMP_TolC"/>
</dbReference>
<dbReference type="PANTHER" id="PTHR30026">
    <property type="entry name" value="OUTER MEMBRANE PROTEIN TOLC"/>
    <property type="match status" value="1"/>
</dbReference>
<evidence type="ECO:0000256" key="6">
    <source>
        <dbReference type="ARBA" id="ARBA00023136"/>
    </source>
</evidence>
<keyword evidence="7" id="KW-0998">Cell outer membrane</keyword>
<dbReference type="EMBL" id="JAVJAF010000001">
    <property type="protein sequence ID" value="MDR6234747.1"/>
    <property type="molecule type" value="Genomic_DNA"/>
</dbReference>
<comment type="subcellular location">
    <subcellularLocation>
        <location evidence="1">Cell outer membrane</location>
    </subcellularLocation>
</comment>
<keyword evidence="8" id="KW-0175">Coiled coil</keyword>
<gene>
    <name evidence="10" type="ORF">QE440_002488</name>
</gene>
<dbReference type="InterPro" id="IPR051906">
    <property type="entry name" value="TolC-like"/>
</dbReference>
<dbReference type="SUPFAM" id="SSF56954">
    <property type="entry name" value="Outer membrane efflux proteins (OEP)"/>
    <property type="match status" value="1"/>
</dbReference>
<dbReference type="Pfam" id="PF02321">
    <property type="entry name" value="OEP"/>
    <property type="match status" value="2"/>
</dbReference>
<dbReference type="PANTHER" id="PTHR30026:SF20">
    <property type="entry name" value="OUTER MEMBRANE PROTEIN TOLC"/>
    <property type="match status" value="1"/>
</dbReference>